<dbReference type="OrthoDB" id="8634103at2"/>
<dbReference type="Pfam" id="PF13417">
    <property type="entry name" value="GST_N_3"/>
    <property type="match status" value="1"/>
</dbReference>
<dbReference type="CDD" id="cd00570">
    <property type="entry name" value="GST_N_family"/>
    <property type="match status" value="1"/>
</dbReference>
<keyword evidence="2" id="KW-0808">Transferase</keyword>
<dbReference type="Proteomes" id="UP000288293">
    <property type="component" value="Unassembled WGS sequence"/>
</dbReference>
<dbReference type="Gene3D" id="1.20.1050.10">
    <property type="match status" value="1"/>
</dbReference>
<dbReference type="PROSITE" id="PS50404">
    <property type="entry name" value="GST_NTER"/>
    <property type="match status" value="1"/>
</dbReference>
<evidence type="ECO:0000313" key="2">
    <source>
        <dbReference type="EMBL" id="RUO22945.1"/>
    </source>
</evidence>
<dbReference type="InterPro" id="IPR036249">
    <property type="entry name" value="Thioredoxin-like_sf"/>
</dbReference>
<sequence>MQLFGSYTSPFVRHCRIVLLETQTPFEFMQTDYTQSAAGSPTQKVPYLHDGSTHLHDSASIIKYLRQQAGEEFCATAESFDLFCLVNAALDSTINLFLLENSGIDIANNPYLERQANRIESCLAALQERAAKGLSWDDAGIRLACFIEWAEYRKRLDFNAYPALQDWLSLAQQQDAFVQTQPPQS</sequence>
<protein>
    <submittedName>
        <fullName evidence="2">Glutathione S-transferase</fullName>
    </submittedName>
</protein>
<dbReference type="SUPFAM" id="SSF47616">
    <property type="entry name" value="GST C-terminal domain-like"/>
    <property type="match status" value="1"/>
</dbReference>
<name>A0A432W145_9GAMM</name>
<proteinExistence type="predicted"/>
<dbReference type="InterPro" id="IPR004045">
    <property type="entry name" value="Glutathione_S-Trfase_N"/>
</dbReference>
<dbReference type="GO" id="GO:0016740">
    <property type="term" value="F:transferase activity"/>
    <property type="evidence" value="ECO:0007669"/>
    <property type="project" value="UniProtKB-KW"/>
</dbReference>
<feature type="domain" description="GST N-terminal" evidence="1">
    <location>
        <begin position="1"/>
        <end position="73"/>
    </location>
</feature>
<dbReference type="SUPFAM" id="SSF52833">
    <property type="entry name" value="Thioredoxin-like"/>
    <property type="match status" value="1"/>
</dbReference>
<accession>A0A432W145</accession>
<dbReference type="AlphaFoldDB" id="A0A432W145"/>
<evidence type="ECO:0000313" key="3">
    <source>
        <dbReference type="Proteomes" id="UP000288293"/>
    </source>
</evidence>
<comment type="caution">
    <text evidence="2">The sequence shown here is derived from an EMBL/GenBank/DDBJ whole genome shotgun (WGS) entry which is preliminary data.</text>
</comment>
<keyword evidence="3" id="KW-1185">Reference proteome</keyword>
<dbReference type="EMBL" id="PIPL01000004">
    <property type="protein sequence ID" value="RUO22945.1"/>
    <property type="molecule type" value="Genomic_DNA"/>
</dbReference>
<organism evidence="2 3">
    <name type="scientific">Aliidiomarina minuta</name>
    <dbReference type="NCBI Taxonomy" id="880057"/>
    <lineage>
        <taxon>Bacteria</taxon>
        <taxon>Pseudomonadati</taxon>
        <taxon>Pseudomonadota</taxon>
        <taxon>Gammaproteobacteria</taxon>
        <taxon>Alteromonadales</taxon>
        <taxon>Idiomarinaceae</taxon>
        <taxon>Aliidiomarina</taxon>
    </lineage>
</organism>
<gene>
    <name evidence="2" type="ORF">CWE09_13505</name>
</gene>
<dbReference type="Gene3D" id="3.40.30.10">
    <property type="entry name" value="Glutaredoxin"/>
    <property type="match status" value="1"/>
</dbReference>
<dbReference type="InterPro" id="IPR036282">
    <property type="entry name" value="Glutathione-S-Trfase_C_sf"/>
</dbReference>
<evidence type="ECO:0000259" key="1">
    <source>
        <dbReference type="PROSITE" id="PS50404"/>
    </source>
</evidence>
<reference evidence="2 3" key="1">
    <citation type="journal article" date="2011" name="Front. Microbiol.">
        <title>Genomic signatures of strain selection and enhancement in Bacillus atrophaeus var. globigii, a historical biowarfare simulant.</title>
        <authorList>
            <person name="Gibbons H.S."/>
            <person name="Broomall S.M."/>
            <person name="McNew L.A."/>
            <person name="Daligault H."/>
            <person name="Chapman C."/>
            <person name="Bruce D."/>
            <person name="Karavis M."/>
            <person name="Krepps M."/>
            <person name="McGregor P.A."/>
            <person name="Hong C."/>
            <person name="Park K.H."/>
            <person name="Akmal A."/>
            <person name="Feldman A."/>
            <person name="Lin J.S."/>
            <person name="Chang W.E."/>
            <person name="Higgs B.W."/>
            <person name="Demirev P."/>
            <person name="Lindquist J."/>
            <person name="Liem A."/>
            <person name="Fochler E."/>
            <person name="Read T.D."/>
            <person name="Tapia R."/>
            <person name="Johnson S."/>
            <person name="Bishop-Lilly K.A."/>
            <person name="Detter C."/>
            <person name="Han C."/>
            <person name="Sozhamannan S."/>
            <person name="Rosenzweig C.N."/>
            <person name="Skowronski E.W."/>
        </authorList>
    </citation>
    <scope>NUCLEOTIDE SEQUENCE [LARGE SCALE GENOMIC DNA]</scope>
    <source>
        <strain evidence="2 3">MLST1</strain>
    </source>
</reference>